<dbReference type="Proteomes" id="UP000028523">
    <property type="component" value="Unassembled WGS sequence"/>
</dbReference>
<dbReference type="CDD" id="cd07036">
    <property type="entry name" value="TPP_PYR_E1-PDHc-beta_like"/>
    <property type="match status" value="1"/>
</dbReference>
<dbReference type="InterPro" id="IPR005475">
    <property type="entry name" value="Transketolase-like_Pyr-bd"/>
</dbReference>
<keyword evidence="3" id="KW-0786">Thiamine pyrophosphate</keyword>
<protein>
    <submittedName>
        <fullName evidence="5">Pyruvate dehydrogenase E1 component, beta subunit</fullName>
    </submittedName>
</protein>
<dbReference type="InterPro" id="IPR033248">
    <property type="entry name" value="Transketolase_C"/>
</dbReference>
<sequence length="331" mass="36707">MGKITVNNIEALNNSLKLNMEKNPDILLWGEDSGFEGGVFRATEGLQKLFGEERVFDTPIAEAAIAGIGVGAAMAGLKPIIEIQFEGFSFLSMQQIFCHAARMRNRSRGRWTVPMVVRMPFGGGVKALEHHSEALEAIYAHIPGIKVVIPSTPYDTKGLMTAAINDPDTVIFFEPKRIYRSFKQEIPEELYEVQIGKANVMFEGNDLTIVTYGPQVHDCLEAISKIKQTHPNVSIELIDLRTIKPMDVKTIIKSVKKTGKILVVNEAVKSHSVSAEIIALVNELAFYNLKAAPARVTGWDVTVPWAQGEKYFIVTPDQIIEKALELINTKE</sequence>
<dbReference type="Pfam" id="PF02779">
    <property type="entry name" value="Transket_pyr"/>
    <property type="match status" value="1"/>
</dbReference>
<organism evidence="5 6">
    <name type="scientific">Malacoplasma iowae DK-CPA</name>
    <dbReference type="NCBI Taxonomy" id="1394179"/>
    <lineage>
        <taxon>Bacteria</taxon>
        <taxon>Bacillati</taxon>
        <taxon>Mycoplasmatota</taxon>
        <taxon>Mycoplasmoidales</taxon>
        <taxon>Mycoplasmoidaceae</taxon>
        <taxon>Malacoplasma</taxon>
    </lineage>
</organism>
<proteinExistence type="predicted"/>
<keyword evidence="6" id="KW-1185">Reference proteome</keyword>
<dbReference type="Gene3D" id="3.40.50.920">
    <property type="match status" value="1"/>
</dbReference>
<dbReference type="Pfam" id="PF02780">
    <property type="entry name" value="Transketolase_C"/>
    <property type="match status" value="1"/>
</dbReference>
<dbReference type="GO" id="GO:0016491">
    <property type="term" value="F:oxidoreductase activity"/>
    <property type="evidence" value="ECO:0007669"/>
    <property type="project" value="UniProtKB-KW"/>
</dbReference>
<dbReference type="EMBL" id="AWQU01000054">
    <property type="protein sequence ID" value="KFB07867.1"/>
    <property type="molecule type" value="Genomic_DNA"/>
</dbReference>
<dbReference type="RefSeq" id="WP_004025409.1">
    <property type="nucleotide sequence ID" value="NZ_AWQU01000054.1"/>
</dbReference>
<dbReference type="InterPro" id="IPR029061">
    <property type="entry name" value="THDP-binding"/>
</dbReference>
<dbReference type="AlphaFoldDB" id="A0A084U4I1"/>
<evidence type="ECO:0000256" key="3">
    <source>
        <dbReference type="ARBA" id="ARBA00023052"/>
    </source>
</evidence>
<dbReference type="FunFam" id="3.40.50.970:FF:000001">
    <property type="entry name" value="Pyruvate dehydrogenase E1 beta subunit"/>
    <property type="match status" value="1"/>
</dbReference>
<keyword evidence="5" id="KW-0670">Pyruvate</keyword>
<evidence type="ECO:0000313" key="5">
    <source>
        <dbReference type="EMBL" id="KFB07867.1"/>
    </source>
</evidence>
<keyword evidence="2" id="KW-0560">Oxidoreductase</keyword>
<dbReference type="SUPFAM" id="SSF52922">
    <property type="entry name" value="TK C-terminal domain-like"/>
    <property type="match status" value="1"/>
</dbReference>
<dbReference type="PANTHER" id="PTHR43257">
    <property type="entry name" value="PYRUVATE DEHYDROGENASE E1 COMPONENT BETA SUBUNIT"/>
    <property type="match status" value="1"/>
</dbReference>
<dbReference type="InterPro" id="IPR009014">
    <property type="entry name" value="Transketo_C/PFOR_II"/>
</dbReference>
<name>A0A084U4I1_MALIO</name>
<comment type="caution">
    <text evidence="5">The sequence shown here is derived from an EMBL/GenBank/DDBJ whole genome shotgun (WGS) entry which is preliminary data.</text>
</comment>
<evidence type="ECO:0000256" key="2">
    <source>
        <dbReference type="ARBA" id="ARBA00023002"/>
    </source>
</evidence>
<evidence type="ECO:0000313" key="6">
    <source>
        <dbReference type="Proteomes" id="UP000028523"/>
    </source>
</evidence>
<dbReference type="FunFam" id="3.40.50.920:FF:000001">
    <property type="entry name" value="Pyruvate dehydrogenase E1 beta subunit"/>
    <property type="match status" value="1"/>
</dbReference>
<evidence type="ECO:0000256" key="1">
    <source>
        <dbReference type="ARBA" id="ARBA00001964"/>
    </source>
</evidence>
<reference evidence="5 6" key="1">
    <citation type="journal article" date="2014" name="PLoS ONE">
        <title>Reduction of Hydrogen Peroxide Accumulation and Toxicity by a Catalase from Mycoplasma iowae.</title>
        <authorList>
            <person name="Pritchard R.E."/>
            <person name="Prassinos A.J."/>
            <person name="Osborne J.D."/>
            <person name="Raviv Z."/>
            <person name="Balish M.F."/>
        </authorList>
    </citation>
    <scope>NUCLEOTIDE SEQUENCE [LARGE SCALE GENOMIC DNA]</scope>
    <source>
        <strain evidence="5 6">DK-CPA</strain>
    </source>
</reference>
<evidence type="ECO:0000259" key="4">
    <source>
        <dbReference type="SMART" id="SM00861"/>
    </source>
</evidence>
<accession>A0A084U4I1</accession>
<comment type="cofactor">
    <cofactor evidence="1">
        <name>thiamine diphosphate</name>
        <dbReference type="ChEBI" id="CHEBI:58937"/>
    </cofactor>
</comment>
<gene>
    <name evidence="5" type="primary">acoB</name>
    <name evidence="5" type="ORF">P271_731</name>
</gene>
<dbReference type="SUPFAM" id="SSF52518">
    <property type="entry name" value="Thiamin diphosphate-binding fold (THDP-binding)"/>
    <property type="match status" value="1"/>
</dbReference>
<dbReference type="SMART" id="SM00861">
    <property type="entry name" value="Transket_pyr"/>
    <property type="match status" value="1"/>
</dbReference>
<dbReference type="Gene3D" id="3.40.50.970">
    <property type="match status" value="1"/>
</dbReference>
<dbReference type="PANTHER" id="PTHR43257:SF2">
    <property type="entry name" value="PYRUVATE DEHYDROGENASE E1 COMPONENT SUBUNIT BETA"/>
    <property type="match status" value="1"/>
</dbReference>
<feature type="domain" description="Transketolase-like pyrimidine-binding" evidence="4">
    <location>
        <begin position="6"/>
        <end position="181"/>
    </location>
</feature>